<dbReference type="Pfam" id="PF01261">
    <property type="entry name" value="AP_endonuc_2"/>
    <property type="match status" value="1"/>
</dbReference>
<dbReference type="SUPFAM" id="SSF51658">
    <property type="entry name" value="Xylose isomerase-like"/>
    <property type="match status" value="1"/>
</dbReference>
<dbReference type="InterPro" id="IPR013022">
    <property type="entry name" value="Xyl_isomerase-like_TIM-brl"/>
</dbReference>
<gene>
    <name evidence="2" type="ORF">J5Y10_13140</name>
</gene>
<comment type="caution">
    <text evidence="2">The sequence shown here is derived from an EMBL/GenBank/DDBJ whole genome shotgun (WGS) entry which is preliminary data.</text>
</comment>
<dbReference type="PANTHER" id="PTHR12110">
    <property type="entry name" value="HYDROXYPYRUVATE ISOMERASE"/>
    <property type="match status" value="1"/>
</dbReference>
<keyword evidence="3" id="KW-1185">Reference proteome</keyword>
<sequence length="272" mass="28629">MGAPGPLSLNTVTVKEKWGLAECIEGCARHGIPGISPWRDVLQAMGVEKAARAIRDAGLSVSGLCRGGMFPAADAAGRAAAIEDNRRAIAEAQAIGAACLVMVCGGLPPGSKDLDGARAMVRDGLHAIMEEARAAGVTIALEPLHPMTCADRSVLSTLGQALDLCDELGAGSGVALDVYHVWWDPALREQVARAGTRIAAFHVCDWLVPTTDTVFDRGLPGEGVIDIPGIRAAVEAQGYRGHTEVEILSRRWWAADPDEVLEEIGRRHASAC</sequence>
<keyword evidence="2" id="KW-0413">Isomerase</keyword>
<dbReference type="InterPro" id="IPR050312">
    <property type="entry name" value="IolE/XylAMocC-like"/>
</dbReference>
<dbReference type="PANTHER" id="PTHR12110:SF52">
    <property type="entry name" value="XYLOSE ISOMERASE"/>
    <property type="match status" value="1"/>
</dbReference>
<feature type="domain" description="Xylose isomerase-like TIM barrel" evidence="1">
    <location>
        <begin position="27"/>
        <end position="260"/>
    </location>
</feature>
<dbReference type="InterPro" id="IPR036237">
    <property type="entry name" value="Xyl_isomerase-like_sf"/>
</dbReference>
<dbReference type="RefSeq" id="WP_209374234.1">
    <property type="nucleotide sequence ID" value="NZ_JAGIZA010000007.1"/>
</dbReference>
<protein>
    <submittedName>
        <fullName evidence="2">Sugar phosphate isomerase/epimerase</fullName>
    </submittedName>
</protein>
<dbReference type="Proteomes" id="UP000677537">
    <property type="component" value="Unassembled WGS sequence"/>
</dbReference>
<dbReference type="GO" id="GO:0016853">
    <property type="term" value="F:isomerase activity"/>
    <property type="evidence" value="ECO:0007669"/>
    <property type="project" value="UniProtKB-KW"/>
</dbReference>
<name>A0A940MZ42_9PROT</name>
<evidence type="ECO:0000259" key="1">
    <source>
        <dbReference type="Pfam" id="PF01261"/>
    </source>
</evidence>
<evidence type="ECO:0000313" key="3">
    <source>
        <dbReference type="Proteomes" id="UP000677537"/>
    </source>
</evidence>
<reference evidence="2" key="1">
    <citation type="submission" date="2021-03" db="EMBL/GenBank/DDBJ databases">
        <authorList>
            <person name="So Y."/>
        </authorList>
    </citation>
    <scope>NUCLEOTIDE SEQUENCE</scope>
    <source>
        <strain evidence="2">SG15</strain>
    </source>
</reference>
<evidence type="ECO:0000313" key="2">
    <source>
        <dbReference type="EMBL" id="MBP0493725.1"/>
    </source>
</evidence>
<organism evidence="2 3">
    <name type="scientific">Roseomonas indoligenes</name>
    <dbReference type="NCBI Taxonomy" id="2820811"/>
    <lineage>
        <taxon>Bacteria</taxon>
        <taxon>Pseudomonadati</taxon>
        <taxon>Pseudomonadota</taxon>
        <taxon>Alphaproteobacteria</taxon>
        <taxon>Acetobacterales</taxon>
        <taxon>Roseomonadaceae</taxon>
        <taxon>Roseomonas</taxon>
    </lineage>
</organism>
<dbReference type="Gene3D" id="3.20.20.150">
    <property type="entry name" value="Divalent-metal-dependent TIM barrel enzymes"/>
    <property type="match status" value="1"/>
</dbReference>
<dbReference type="AlphaFoldDB" id="A0A940MZ42"/>
<dbReference type="EMBL" id="JAGIZA010000007">
    <property type="protein sequence ID" value="MBP0493725.1"/>
    <property type="molecule type" value="Genomic_DNA"/>
</dbReference>
<accession>A0A940MZ42</accession>
<proteinExistence type="predicted"/>